<dbReference type="STRING" id="716816.BST96_00200"/>
<sequence>MKPANPQGKGLVPVLEALEPLSQLPAQQRSSQDWLRDYLAGALIVSARFSFKPVLRQSYYLYWQTGQWQLSMISPSEWGSRLQTTPVASCQLREDYSWDISPYDSVAETPELLASLASFQSGFLDFIDNEMPLVDQLPFYQAELPWYPRLMALGLAKTLQRSLDSAGLSSQSGQGLLADMAVSSQLLLK</sequence>
<gene>
    <name evidence="1" type="ORF">BST96_00200</name>
</gene>
<organism evidence="1 2">
    <name type="scientific">Oceanicoccus sagamiensis</name>
    <dbReference type="NCBI Taxonomy" id="716816"/>
    <lineage>
        <taxon>Bacteria</taxon>
        <taxon>Pseudomonadati</taxon>
        <taxon>Pseudomonadota</taxon>
        <taxon>Gammaproteobacteria</taxon>
        <taxon>Cellvibrionales</taxon>
        <taxon>Spongiibacteraceae</taxon>
        <taxon>Oceanicoccus</taxon>
    </lineage>
</organism>
<keyword evidence="2" id="KW-1185">Reference proteome</keyword>
<dbReference type="AlphaFoldDB" id="A0A1X9N381"/>
<dbReference type="KEGG" id="osg:BST96_00200"/>
<dbReference type="EMBL" id="CP019343">
    <property type="protein sequence ID" value="ARN72670.1"/>
    <property type="molecule type" value="Genomic_DNA"/>
</dbReference>
<dbReference type="RefSeq" id="WP_085756757.1">
    <property type="nucleotide sequence ID" value="NZ_CP019343.1"/>
</dbReference>
<evidence type="ECO:0000313" key="1">
    <source>
        <dbReference type="EMBL" id="ARN72670.1"/>
    </source>
</evidence>
<evidence type="ECO:0000313" key="2">
    <source>
        <dbReference type="Proteomes" id="UP000193450"/>
    </source>
</evidence>
<proteinExistence type="predicted"/>
<name>A0A1X9N381_9GAMM</name>
<dbReference type="OrthoDB" id="662061at2"/>
<accession>A0A1X9N381</accession>
<dbReference type="InterPro" id="IPR019534">
    <property type="entry name" value="DUF2452"/>
</dbReference>
<reference evidence="1 2" key="1">
    <citation type="submission" date="2016-11" db="EMBL/GenBank/DDBJ databases">
        <title>Trade-off between light-utilization and light-protection in marine flavobacteria.</title>
        <authorList>
            <person name="Kumagai Y."/>
        </authorList>
    </citation>
    <scope>NUCLEOTIDE SEQUENCE [LARGE SCALE GENOMIC DNA]</scope>
    <source>
        <strain evidence="1 2">NBRC 107125</strain>
    </source>
</reference>
<dbReference type="Proteomes" id="UP000193450">
    <property type="component" value="Chromosome"/>
</dbReference>
<dbReference type="Pfam" id="PF10504">
    <property type="entry name" value="DUF2452"/>
    <property type="match status" value="1"/>
</dbReference>
<protein>
    <submittedName>
        <fullName evidence="1">Uncharacterized protein</fullName>
    </submittedName>
</protein>